<keyword evidence="4" id="KW-1185">Reference proteome</keyword>
<accession>A0ABR7UG69</accession>
<evidence type="ECO:0000256" key="1">
    <source>
        <dbReference type="ARBA" id="ARBA00006547"/>
    </source>
</evidence>
<dbReference type="PRINTS" id="PR01543">
    <property type="entry name" value="ANATRNSFRASE"/>
</dbReference>
<comment type="caution">
    <text evidence="3">The sequence shown here is derived from an EMBL/GenBank/DDBJ whole genome shotgun (WGS) entry which is preliminary data.</text>
</comment>
<organism evidence="3 4">
    <name type="scientific">Bradyrhizobium campsiandrae</name>
    <dbReference type="NCBI Taxonomy" id="1729892"/>
    <lineage>
        <taxon>Bacteria</taxon>
        <taxon>Pseudomonadati</taxon>
        <taxon>Pseudomonadota</taxon>
        <taxon>Alphaproteobacteria</taxon>
        <taxon>Hyphomicrobiales</taxon>
        <taxon>Nitrobacteraceae</taxon>
        <taxon>Bradyrhizobium</taxon>
    </lineage>
</organism>
<evidence type="ECO:0000256" key="2">
    <source>
        <dbReference type="RuleBase" id="RU003452"/>
    </source>
</evidence>
<dbReference type="InterPro" id="IPR001447">
    <property type="entry name" value="Arylamine_N-AcTrfase"/>
</dbReference>
<dbReference type="Pfam" id="PF00797">
    <property type="entry name" value="Acetyltransf_2"/>
    <property type="match status" value="1"/>
</dbReference>
<dbReference type="Proteomes" id="UP000639516">
    <property type="component" value="Unassembled WGS sequence"/>
</dbReference>
<dbReference type="EMBL" id="JAATTO010000059">
    <property type="protein sequence ID" value="MBC9982984.1"/>
    <property type="molecule type" value="Genomic_DNA"/>
</dbReference>
<dbReference type="PANTHER" id="PTHR11786">
    <property type="entry name" value="N-HYDROXYARYLAMINE O-ACETYLTRANSFERASE"/>
    <property type="match status" value="1"/>
</dbReference>
<dbReference type="Gene3D" id="2.40.128.150">
    <property type="entry name" value="Cysteine proteinases"/>
    <property type="match status" value="1"/>
</dbReference>
<gene>
    <name evidence="3" type="ORF">HA482_32765</name>
</gene>
<dbReference type="InterPro" id="IPR038765">
    <property type="entry name" value="Papain-like_cys_pep_sf"/>
</dbReference>
<dbReference type="PANTHER" id="PTHR11786:SF0">
    <property type="entry name" value="ARYLAMINE N-ACETYLTRANSFERASE 4-RELATED"/>
    <property type="match status" value="1"/>
</dbReference>
<dbReference type="Gene3D" id="3.30.2140.10">
    <property type="entry name" value="Arylamine N-acetyltransferase"/>
    <property type="match status" value="1"/>
</dbReference>
<comment type="similarity">
    <text evidence="1 2">Belongs to the arylamine N-acetyltransferase family.</text>
</comment>
<protein>
    <submittedName>
        <fullName evidence="3">Arylamine N-acetyltransferase</fullName>
    </submittedName>
</protein>
<dbReference type="SUPFAM" id="SSF54001">
    <property type="entry name" value="Cysteine proteinases"/>
    <property type="match status" value="1"/>
</dbReference>
<reference evidence="3 4" key="1">
    <citation type="journal article" date="2020" name="Arch. Microbiol.">
        <title>Bradyrhizobium campsiandrae sp. nov., a nitrogen-fixing bacterial strain isolated from a native leguminous tree from the Amazon adapted to flooded conditions.</title>
        <authorList>
            <person name="Cabral Michel D."/>
            <person name="Martins da Costa E."/>
            <person name="Azarias Guimaraes A."/>
            <person name="Soares de Carvalho T."/>
            <person name="Santos de Castro Caputo P."/>
            <person name="Willems A."/>
            <person name="de Souza Moreira F.M."/>
        </authorList>
    </citation>
    <scope>NUCLEOTIDE SEQUENCE [LARGE SCALE GENOMIC DNA]</scope>
    <source>
        <strain evidence="4">INPA 384B</strain>
    </source>
</reference>
<dbReference type="RefSeq" id="WP_188101227.1">
    <property type="nucleotide sequence ID" value="NZ_JAANIH010000020.1"/>
</dbReference>
<name>A0ABR7UG69_9BRAD</name>
<proteinExistence type="inferred from homology"/>
<evidence type="ECO:0000313" key="3">
    <source>
        <dbReference type="EMBL" id="MBC9982984.1"/>
    </source>
</evidence>
<sequence>MTSIDLDAYFARIHYSGSRSPTYETLAAVLRGHTANIPFESFDVLLGRPVRLDAESLQAKIIAARRGGYCFEHASLMYAALEAIGFAPVRHSSRVLLFEPRNESARQHMFLTVATGGASYVIDPGFGPFACAQPIPIDGNPVPSDAPTHRLVRDGSDWFLCVMHEGQEVQGWVSKLEEEYPVDFEMMNHYIATHPASFFTHNILASAATPEGRVNIMNQGVNVVHNGVAEATQLPDRKALRSLVARHFGFDLPELETMRVDSVPDWQ</sequence>
<evidence type="ECO:0000313" key="4">
    <source>
        <dbReference type="Proteomes" id="UP000639516"/>
    </source>
</evidence>